<sequence length="189" mass="18985">MYVKANAALAMALALTAGIAAAKQADTIHAVPNAPVPNASEDYPVSYPGGNPPAAVSGALDADDSTYNRLTANCGGASGVGTAVFYDTITVTYTGTGSGSITLTTTGGDTFLTAYNGTFNPASPTTNCVGANDDTTGVSGNGSQLANVTFTPGQTVVFVVSSFDNAAEFSWNADFTGTTPVALQSFRID</sequence>
<accession>A0ABT1QNP2</accession>
<keyword evidence="3" id="KW-1185">Reference proteome</keyword>
<reference evidence="2" key="1">
    <citation type="submission" date="2022-07" db="EMBL/GenBank/DDBJ databases">
        <title>Tahibacter sp., a new gammaproteobacterium isolated from the silt sample collected at pig farm.</title>
        <authorList>
            <person name="Chen H."/>
        </authorList>
    </citation>
    <scope>NUCLEOTIDE SEQUENCE</scope>
    <source>
        <strain evidence="2">P2K</strain>
    </source>
</reference>
<keyword evidence="1" id="KW-0732">Signal</keyword>
<dbReference type="Proteomes" id="UP001165498">
    <property type="component" value="Unassembled WGS sequence"/>
</dbReference>
<proteinExistence type="predicted"/>
<dbReference type="EMBL" id="JANFQO010000003">
    <property type="protein sequence ID" value="MCQ4163790.1"/>
    <property type="molecule type" value="Genomic_DNA"/>
</dbReference>
<evidence type="ECO:0000313" key="3">
    <source>
        <dbReference type="Proteomes" id="UP001165498"/>
    </source>
</evidence>
<name>A0ABT1QNP2_9GAMM</name>
<organism evidence="2 3">
    <name type="scientific">Tahibacter harae</name>
    <dbReference type="NCBI Taxonomy" id="2963937"/>
    <lineage>
        <taxon>Bacteria</taxon>
        <taxon>Pseudomonadati</taxon>
        <taxon>Pseudomonadota</taxon>
        <taxon>Gammaproteobacteria</taxon>
        <taxon>Lysobacterales</taxon>
        <taxon>Rhodanobacteraceae</taxon>
        <taxon>Tahibacter</taxon>
    </lineage>
</organism>
<evidence type="ECO:0000256" key="1">
    <source>
        <dbReference type="SAM" id="SignalP"/>
    </source>
</evidence>
<comment type="caution">
    <text evidence="2">The sequence shown here is derived from an EMBL/GenBank/DDBJ whole genome shotgun (WGS) entry which is preliminary data.</text>
</comment>
<protein>
    <submittedName>
        <fullName evidence="2">Uncharacterized protein</fullName>
    </submittedName>
</protein>
<feature type="signal peptide" evidence="1">
    <location>
        <begin position="1"/>
        <end position="22"/>
    </location>
</feature>
<gene>
    <name evidence="2" type="ORF">NM961_03610</name>
</gene>
<feature type="chain" id="PRO_5047135956" evidence="1">
    <location>
        <begin position="23"/>
        <end position="189"/>
    </location>
</feature>
<dbReference type="RefSeq" id="WP_255911377.1">
    <property type="nucleotide sequence ID" value="NZ_JANFQO010000003.1"/>
</dbReference>
<evidence type="ECO:0000313" key="2">
    <source>
        <dbReference type="EMBL" id="MCQ4163790.1"/>
    </source>
</evidence>